<dbReference type="Gene3D" id="2.60.40.1120">
    <property type="entry name" value="Carboxypeptidase-like, regulatory domain"/>
    <property type="match status" value="1"/>
</dbReference>
<gene>
    <name evidence="1" type="ORF">B0A81_19290</name>
</gene>
<name>A0ABX4CPE0_9FLAO</name>
<evidence type="ECO:0000313" key="2">
    <source>
        <dbReference type="Proteomes" id="UP000198381"/>
    </source>
</evidence>
<accession>A0ABX4CPE0</accession>
<dbReference type="Pfam" id="PF13715">
    <property type="entry name" value="CarbopepD_reg_2"/>
    <property type="match status" value="1"/>
</dbReference>
<keyword evidence="2" id="KW-1185">Reference proteome</keyword>
<dbReference type="Proteomes" id="UP000198381">
    <property type="component" value="Unassembled WGS sequence"/>
</dbReference>
<protein>
    <recommendedName>
        <fullName evidence="3">CarboxypepD_reg-like domain-containing protein</fullName>
    </recommendedName>
</protein>
<dbReference type="EMBL" id="MUHD01000042">
    <property type="protein sequence ID" value="OXB01995.1"/>
    <property type="molecule type" value="Genomic_DNA"/>
</dbReference>
<reference evidence="1 2" key="1">
    <citation type="submission" date="2016-11" db="EMBL/GenBank/DDBJ databases">
        <title>Whole genomes of Flavobacteriaceae.</title>
        <authorList>
            <person name="Stine C."/>
            <person name="Li C."/>
            <person name="Tadesse D."/>
        </authorList>
    </citation>
    <scope>NUCLEOTIDE SEQUENCE [LARGE SCALE GENOMIC DNA]</scope>
    <source>
        <strain evidence="1 2">CCUG 60112</strain>
    </source>
</reference>
<comment type="caution">
    <text evidence="1">The sequence shown here is derived from an EMBL/GenBank/DDBJ whole genome shotgun (WGS) entry which is preliminary data.</text>
</comment>
<proteinExistence type="predicted"/>
<evidence type="ECO:0000313" key="1">
    <source>
        <dbReference type="EMBL" id="OXB01995.1"/>
    </source>
</evidence>
<dbReference type="RefSeq" id="WP_089059515.1">
    <property type="nucleotide sequence ID" value="NZ_MUHD01000042.1"/>
</dbReference>
<organism evidence="1 2">
    <name type="scientific">Flavobacterium plurextorum</name>
    <dbReference type="NCBI Taxonomy" id="1114867"/>
    <lineage>
        <taxon>Bacteria</taxon>
        <taxon>Pseudomonadati</taxon>
        <taxon>Bacteroidota</taxon>
        <taxon>Flavobacteriia</taxon>
        <taxon>Flavobacteriales</taxon>
        <taxon>Flavobacteriaceae</taxon>
        <taxon>Flavobacterium</taxon>
    </lineage>
</organism>
<sequence>MESKIKIKQGILILFLLLQYVLYSQKSNKLYDSFSISGTVKDSKSDFVIANADLYLLNCNKSVVANSEGNFQFNISKGSFNDKLIISALGYYSDTIEVAALEKMQKEPLLIKLNKEKEAEVLLNEMIIVSAKKKPNNLSATAILKKSKENIQSNYYQKPFNQKFFFRSQTNKDGVFTINEEASINTFSPNGIKVSDDAAANYFGEIVQFRKKSDSVSNENWKGIGYFGVIIFRNIMLSNQNLLYETKNFELKKEGITTYGGKKVYVISFTNLNPTVFSTGFGNPAPQSAIGFIYIETDSFAIVKFEQYVVLKKDRSNDNDDITIESSLKITQTYKNVNGRYFINYCNEKVESNYFSQSSKKQISTVYSNYDLMSEDIITENVSAIKRPIDRLKLDAKFVEDLEYWNNNNFIIENKKI</sequence>
<dbReference type="InterPro" id="IPR008969">
    <property type="entry name" value="CarboxyPept-like_regulatory"/>
</dbReference>
<evidence type="ECO:0008006" key="3">
    <source>
        <dbReference type="Google" id="ProtNLM"/>
    </source>
</evidence>
<dbReference type="SUPFAM" id="SSF49464">
    <property type="entry name" value="Carboxypeptidase regulatory domain-like"/>
    <property type="match status" value="1"/>
</dbReference>